<keyword evidence="7" id="KW-0863">Zinc-finger</keyword>
<dbReference type="AlphaFoldDB" id="A0A183JZD1"/>
<evidence type="ECO:0000259" key="8">
    <source>
        <dbReference type="PROSITE" id="PS51270"/>
    </source>
</evidence>
<comment type="subcellular location">
    <subcellularLocation>
        <location evidence="1">Endoplasmic reticulum membrane</location>
        <topology evidence="1">Single-pass type II membrane protein</topology>
    </subcellularLocation>
</comment>
<evidence type="ECO:0000313" key="9">
    <source>
        <dbReference type="EMBL" id="VDP29196.1"/>
    </source>
</evidence>
<organism evidence="11">
    <name type="scientific">Schistosoma curassoni</name>
    <dbReference type="NCBI Taxonomy" id="6186"/>
    <lineage>
        <taxon>Eukaryota</taxon>
        <taxon>Metazoa</taxon>
        <taxon>Spiralia</taxon>
        <taxon>Lophotrochozoa</taxon>
        <taxon>Platyhelminthes</taxon>
        <taxon>Trematoda</taxon>
        <taxon>Digenea</taxon>
        <taxon>Strigeidida</taxon>
        <taxon>Schistosomatoidea</taxon>
        <taxon>Schistosomatidae</taxon>
        <taxon>Schistosoma</taxon>
    </lineage>
</organism>
<dbReference type="PROSITE" id="PS50216">
    <property type="entry name" value="DHHC"/>
    <property type="match status" value="1"/>
</dbReference>
<reference evidence="9 10" key="2">
    <citation type="submission" date="2018-11" db="EMBL/GenBank/DDBJ databases">
        <authorList>
            <consortium name="Pathogen Informatics"/>
        </authorList>
    </citation>
    <scope>NUCLEOTIDE SEQUENCE [LARGE SCALE GENOMIC DNA]</scope>
    <source>
        <strain evidence="9">Dakar</strain>
        <strain evidence="10">Dakar, Senegal</strain>
    </source>
</reference>
<dbReference type="EMBL" id="UZAK01032597">
    <property type="protein sequence ID" value="VDP29196.1"/>
    <property type="molecule type" value="Genomic_DNA"/>
</dbReference>
<dbReference type="GO" id="GO:0005730">
    <property type="term" value="C:nucleolus"/>
    <property type="evidence" value="ECO:0007669"/>
    <property type="project" value="TreeGrafter"/>
</dbReference>
<evidence type="ECO:0000256" key="1">
    <source>
        <dbReference type="ARBA" id="ARBA00004648"/>
    </source>
</evidence>
<dbReference type="InterPro" id="IPR039846">
    <property type="entry name" value="ZCCHC4"/>
</dbReference>
<dbReference type="GO" id="GO:0008988">
    <property type="term" value="F:rRNA (adenine-N6-)-methyltransferase activity"/>
    <property type="evidence" value="ECO:0007669"/>
    <property type="project" value="InterPro"/>
</dbReference>
<evidence type="ECO:0000256" key="6">
    <source>
        <dbReference type="ARBA" id="ARBA00023157"/>
    </source>
</evidence>
<dbReference type="GO" id="GO:0005789">
    <property type="term" value="C:endoplasmic reticulum membrane"/>
    <property type="evidence" value="ECO:0007669"/>
    <property type="project" value="UniProtKB-SubCell"/>
</dbReference>
<evidence type="ECO:0000313" key="11">
    <source>
        <dbReference type="WBParaSite" id="SCUD_0000808901-mRNA-1"/>
    </source>
</evidence>
<dbReference type="PANTHER" id="PTHR13493:SF3">
    <property type="entry name" value="RRNA N6-ADENOSINE-METHYLTRANSFERASE ZCCHC4"/>
    <property type="match status" value="1"/>
</dbReference>
<dbReference type="WBParaSite" id="SCUD_0000808901-mRNA-1">
    <property type="protein sequence ID" value="SCUD_0000808901-mRNA-1"/>
    <property type="gene ID" value="SCUD_0000808901"/>
</dbReference>
<dbReference type="Pfam" id="PF03016">
    <property type="entry name" value="Exostosin_GT47"/>
    <property type="match status" value="1"/>
</dbReference>
<dbReference type="GO" id="GO:0016757">
    <property type="term" value="F:glycosyltransferase activity"/>
    <property type="evidence" value="ECO:0007669"/>
    <property type="project" value="InterPro"/>
</dbReference>
<keyword evidence="7" id="KW-0479">Metal-binding</keyword>
<dbReference type="InterPro" id="IPR017921">
    <property type="entry name" value="Znf_CTCHY"/>
</dbReference>
<feature type="domain" description="CTCHY-type" evidence="8">
    <location>
        <begin position="332"/>
        <end position="393"/>
    </location>
</feature>
<evidence type="ECO:0000313" key="10">
    <source>
        <dbReference type="Proteomes" id="UP000279833"/>
    </source>
</evidence>
<keyword evidence="7" id="KW-0862">Zinc</keyword>
<dbReference type="Proteomes" id="UP000279833">
    <property type="component" value="Unassembled WGS sequence"/>
</dbReference>
<evidence type="ECO:0000256" key="5">
    <source>
        <dbReference type="ARBA" id="ARBA00022989"/>
    </source>
</evidence>
<dbReference type="PROSITE" id="PS51270">
    <property type="entry name" value="ZF_CTCHY"/>
    <property type="match status" value="1"/>
</dbReference>
<name>A0A183JZD1_9TREM</name>
<evidence type="ECO:0000256" key="3">
    <source>
        <dbReference type="ARBA" id="ARBA00022679"/>
    </source>
</evidence>
<dbReference type="InterPro" id="IPR037275">
    <property type="entry name" value="Znf_CTCHY_sf"/>
</dbReference>
<accession>A0A183JZD1</accession>
<dbReference type="InterPro" id="IPR015338">
    <property type="entry name" value="GT64_dom"/>
</dbReference>
<dbReference type="SUPFAM" id="SSF161245">
    <property type="entry name" value="Zinc hairpin stack"/>
    <property type="match status" value="1"/>
</dbReference>
<gene>
    <name evidence="9" type="ORF">SCUD_LOCUS8089</name>
</gene>
<dbReference type="SUPFAM" id="SSF53448">
    <property type="entry name" value="Nucleotide-diphospho-sugar transferases"/>
    <property type="match status" value="1"/>
</dbReference>
<proteinExistence type="inferred from homology"/>
<dbReference type="PANTHER" id="PTHR13493">
    <property type="entry name" value="ZINC FINGER CCHC DOMAIN-CONTAINING"/>
    <property type="match status" value="1"/>
</dbReference>
<dbReference type="Gene3D" id="3.90.550.10">
    <property type="entry name" value="Spore Coat Polysaccharide Biosynthesis Protein SpsA, Chain A"/>
    <property type="match status" value="1"/>
</dbReference>
<sequence>MLKIVDQTSRSFHYACSAFRDNGECEKQDLYQSSTLRNWSSEDILGISQSDRAYCYTCDCLFSLSLSGQKHEMHEYRKNLSDNLLGMPSYLLKPLENSKAHAQYFFSLDTLNRLYSIIQKLSVDYVICIGSPRLHDFIQLQHIHRGQLLDSYLLDMDIRLSSFYHPHRFSRYNMVNGFFFSRMEEENFHHFIKDNIKPDDKCSIFCDPPFSAPLSLIVKQINSIIQYISSFQITKNNCKSLNQNDIPYLLVLPFFFEKKLQKIAPFLNLLDYKITYENHSRLDCDITDNRNHRDLTNKIGDHSNKGQRRDSIVRLFTSLLPSLVHPPKSIEKCFRFCEICQRYSHITNLHCPKCDRCTTKHGPTYVHCDKCNRCRPAKKFHCDQCKHCVSINQCVHQSKRKKLSYNTSDNFNCVREIIDKSLHNIRIYIYPLNDSLMFTSFSQQFISLYNTIISSKYYVNQIEEACIIIPGLDLLYAYPDDNQMIDLSMRYLHHLPRFVFFFFSVYHYIRRGFVEILVISIVEIMSQLKLDHHGKRPSTSAVVASASHTSLTFRSKFDVVLPAFNPLTVVVNQRIHERRTIFLIVFQSTDQNLIYQVQYLLLDSRTSNSNLVRPILVLDSSSNQSNTTYNQRFVLVSESPYRQGVEKWIDYSESLCSSEFCLIIDADNLNRFNLYDSLACGCIPVIVNDDIVLPFSEVLDWYKIAIHIPQVKFQKIPSILSTYSSKEKSLLRKQIMFIYQRYFSSIEKIILTTLDILNDRVFPQYSRSYAEWNYPNYSKVGLPISPVLFYPAKAFTRTGFTALIRAHNHFTLLCILLKSIQSVKSLRRIVVVWTNKIYPVPDSTLWPSLIVPLSVVRSAYGSVNGRFFPYRQIITEAVFSIEEDTCLPSVELIERAFELWCQNPERLISLSDQSIWNLFDNNQSFSASFSSVFFHKHYLHLYTDLLASSIKAFIDDLDTCEDIFFYWFMIQTSNGQSVLSTSGSNRSSTNNYSSNLYNLSNECNITPKHCSFHVSRLKSFVQQFDRTNYYPMKISHITAGAL</sequence>
<dbReference type="Pfam" id="PF09258">
    <property type="entry name" value="Glyco_transf_64"/>
    <property type="match status" value="1"/>
</dbReference>
<evidence type="ECO:0000256" key="7">
    <source>
        <dbReference type="PROSITE-ProRule" id="PRU00965"/>
    </source>
</evidence>
<dbReference type="STRING" id="6186.A0A183JZD1"/>
<dbReference type="GO" id="GO:1901135">
    <property type="term" value="P:carbohydrate derivative metabolic process"/>
    <property type="evidence" value="ECO:0007669"/>
    <property type="project" value="UniProtKB-ARBA"/>
</dbReference>
<keyword evidence="5" id="KW-1133">Transmembrane helix</keyword>
<reference evidence="11" key="1">
    <citation type="submission" date="2016-06" db="UniProtKB">
        <authorList>
            <consortium name="WormBaseParasite"/>
        </authorList>
    </citation>
    <scope>IDENTIFICATION</scope>
</reference>
<keyword evidence="4" id="KW-0812">Transmembrane</keyword>
<comment type="similarity">
    <text evidence="2">Belongs to the glycosyltransferase 47 family.</text>
</comment>
<keyword evidence="5" id="KW-0472">Membrane</keyword>
<evidence type="ECO:0000256" key="4">
    <source>
        <dbReference type="ARBA" id="ARBA00022692"/>
    </source>
</evidence>
<keyword evidence="3" id="KW-0808">Transferase</keyword>
<keyword evidence="10" id="KW-1185">Reference proteome</keyword>
<dbReference type="InterPro" id="IPR029044">
    <property type="entry name" value="Nucleotide-diphossugar_trans"/>
</dbReference>
<evidence type="ECO:0000256" key="2">
    <source>
        <dbReference type="ARBA" id="ARBA00010271"/>
    </source>
</evidence>
<keyword evidence="6" id="KW-1015">Disulfide bond</keyword>
<dbReference type="GO" id="GO:0008270">
    <property type="term" value="F:zinc ion binding"/>
    <property type="evidence" value="ECO:0007669"/>
    <property type="project" value="UniProtKB-KW"/>
</dbReference>
<protein>
    <submittedName>
        <fullName evidence="11">CTCHY-type domain-containing protein</fullName>
    </submittedName>
</protein>
<dbReference type="InterPro" id="IPR040911">
    <property type="entry name" value="Exostosin_GT47"/>
</dbReference>